<name>A0AA37WGT2_9ALTE</name>
<dbReference type="InterPro" id="IPR018715">
    <property type="entry name" value="DUF2239"/>
</dbReference>
<sequence length="200" mass="23060">MHYSAFINHRLYAQGDLKDLITKVKQAFPEQEALLIETDTCARLDINWQGSLDDVLARLKLSTPKSSPTDAIPSESTKAPTKRGRPKLGVVAKEVTLLPRHWEWLSKQSGGASVTLRRLVELARQENSVEDEIKRRQDQLYKFISIFAEQLPNVEETLRALYRQENTLFEQSIKQWPNDIRQFCEGKYAQIPSLTQKHQN</sequence>
<protein>
    <recommendedName>
        <fullName evidence="4">DUF2239 family protein</fullName>
    </recommendedName>
</protein>
<comment type="caution">
    <text evidence="2">The sequence shown here is derived from an EMBL/GenBank/DDBJ whole genome shotgun (WGS) entry which is preliminary data.</text>
</comment>
<organism evidence="2 3">
    <name type="scientific">Agaribacter marinus</name>
    <dbReference type="NCBI Taxonomy" id="1431249"/>
    <lineage>
        <taxon>Bacteria</taxon>
        <taxon>Pseudomonadati</taxon>
        <taxon>Pseudomonadota</taxon>
        <taxon>Gammaproteobacteria</taxon>
        <taxon>Alteromonadales</taxon>
        <taxon>Alteromonadaceae</taxon>
        <taxon>Agaribacter</taxon>
    </lineage>
</organism>
<evidence type="ECO:0000256" key="1">
    <source>
        <dbReference type="SAM" id="MobiDB-lite"/>
    </source>
</evidence>
<keyword evidence="3" id="KW-1185">Reference proteome</keyword>
<proteinExistence type="predicted"/>
<reference evidence="2" key="1">
    <citation type="journal article" date="2014" name="Int. J. Syst. Evol. Microbiol.">
        <title>Complete genome sequence of Corynebacterium casei LMG S-19264T (=DSM 44701T), isolated from a smear-ripened cheese.</title>
        <authorList>
            <consortium name="US DOE Joint Genome Institute (JGI-PGF)"/>
            <person name="Walter F."/>
            <person name="Albersmeier A."/>
            <person name="Kalinowski J."/>
            <person name="Ruckert C."/>
        </authorList>
    </citation>
    <scope>NUCLEOTIDE SEQUENCE</scope>
    <source>
        <strain evidence="2">NBRC 110023</strain>
    </source>
</reference>
<dbReference type="RefSeq" id="WP_284216855.1">
    <property type="nucleotide sequence ID" value="NZ_BSOT01000005.1"/>
</dbReference>
<feature type="region of interest" description="Disordered" evidence="1">
    <location>
        <begin position="64"/>
        <end position="85"/>
    </location>
</feature>
<gene>
    <name evidence="2" type="ORF">GCM10007852_14690</name>
</gene>
<feature type="compositionally biased region" description="Polar residues" evidence="1">
    <location>
        <begin position="64"/>
        <end position="79"/>
    </location>
</feature>
<dbReference type="Proteomes" id="UP001156601">
    <property type="component" value="Unassembled WGS sequence"/>
</dbReference>
<evidence type="ECO:0000313" key="2">
    <source>
        <dbReference type="EMBL" id="GLR70561.1"/>
    </source>
</evidence>
<evidence type="ECO:0000313" key="3">
    <source>
        <dbReference type="Proteomes" id="UP001156601"/>
    </source>
</evidence>
<reference evidence="2" key="2">
    <citation type="submission" date="2023-01" db="EMBL/GenBank/DDBJ databases">
        <title>Draft genome sequence of Agaribacter marinus strain NBRC 110023.</title>
        <authorList>
            <person name="Sun Q."/>
            <person name="Mori K."/>
        </authorList>
    </citation>
    <scope>NUCLEOTIDE SEQUENCE</scope>
    <source>
        <strain evidence="2">NBRC 110023</strain>
    </source>
</reference>
<dbReference type="EMBL" id="BSOT01000005">
    <property type="protein sequence ID" value="GLR70561.1"/>
    <property type="molecule type" value="Genomic_DNA"/>
</dbReference>
<dbReference type="AlphaFoldDB" id="A0AA37WGT2"/>
<accession>A0AA37WGT2</accession>
<dbReference type="Pfam" id="PF09998">
    <property type="entry name" value="DUF2239"/>
    <property type="match status" value="1"/>
</dbReference>
<evidence type="ECO:0008006" key="4">
    <source>
        <dbReference type="Google" id="ProtNLM"/>
    </source>
</evidence>